<evidence type="ECO:0000256" key="3">
    <source>
        <dbReference type="SAM" id="MobiDB-lite"/>
    </source>
</evidence>
<dbReference type="Pfam" id="PF00106">
    <property type="entry name" value="adh_short"/>
    <property type="match status" value="1"/>
</dbReference>
<dbReference type="OrthoDB" id="9790785at2"/>
<evidence type="ECO:0000256" key="2">
    <source>
        <dbReference type="ARBA" id="ARBA00023002"/>
    </source>
</evidence>
<dbReference type="RefSeq" id="WP_150040603.1">
    <property type="nucleotide sequence ID" value="NZ_OW485601.1"/>
</dbReference>
<evidence type="ECO:0000313" key="4">
    <source>
        <dbReference type="EMBL" id="KAA5612231.1"/>
    </source>
</evidence>
<protein>
    <submittedName>
        <fullName evidence="4">SDR family NAD(P)-dependent oxidoreductase</fullName>
    </submittedName>
</protein>
<accession>A0A5M6IVI0</accession>
<gene>
    <name evidence="4" type="ORF">F1189_10010</name>
</gene>
<dbReference type="PRINTS" id="PR00081">
    <property type="entry name" value="GDHRDH"/>
</dbReference>
<keyword evidence="5" id="KW-1185">Reference proteome</keyword>
<organism evidence="4 5">
    <name type="scientific">Rhodovastum atsumiense</name>
    <dbReference type="NCBI Taxonomy" id="504468"/>
    <lineage>
        <taxon>Bacteria</taxon>
        <taxon>Pseudomonadati</taxon>
        <taxon>Pseudomonadota</taxon>
        <taxon>Alphaproteobacteria</taxon>
        <taxon>Acetobacterales</taxon>
        <taxon>Acetobacteraceae</taxon>
        <taxon>Rhodovastum</taxon>
    </lineage>
</organism>
<comment type="similarity">
    <text evidence="1">Belongs to the short-chain dehydrogenases/reductases (SDR) family.</text>
</comment>
<evidence type="ECO:0000313" key="5">
    <source>
        <dbReference type="Proteomes" id="UP000325255"/>
    </source>
</evidence>
<reference evidence="4 5" key="1">
    <citation type="submission" date="2019-09" db="EMBL/GenBank/DDBJ databases">
        <title>Genome sequence of Rhodovastum atsumiense, a diverse member of the Acetobacteraceae family of non-sulfur purple photosynthetic bacteria.</title>
        <authorList>
            <person name="Meyer T."/>
            <person name="Kyndt J."/>
        </authorList>
    </citation>
    <scope>NUCLEOTIDE SEQUENCE [LARGE SCALE GENOMIC DNA]</scope>
    <source>
        <strain evidence="4 5">DSM 21279</strain>
    </source>
</reference>
<sequence>MSDDPATASPEGGRPDTRPLAGRIALVTGASRGIGAAVAIELARRGAHVVITARTEGGLEETDDTIRAGGGSATLLPLDIKDGSSLDALGPSVFQRFRRLDILVSNAGSLGQLTPAPHILPKDWDDVVAVNATATWRLIRSCGPLLQAADAGRAVFVSSAIVLHPTAYWGAYGATKAAQHHLVRSWAEETRTTRLRVNLVDPGPVATKMRRSAFPGEDASKLPKPADIAPRIADLCGPGETRHGEMIRVSPVPA</sequence>
<dbReference type="CDD" id="cd05233">
    <property type="entry name" value="SDR_c"/>
    <property type="match status" value="1"/>
</dbReference>
<dbReference type="SUPFAM" id="SSF51735">
    <property type="entry name" value="NAD(P)-binding Rossmann-fold domains"/>
    <property type="match status" value="1"/>
</dbReference>
<dbReference type="PANTHER" id="PTHR43669:SF3">
    <property type="entry name" value="ALCOHOL DEHYDROGENASE, PUTATIVE (AFU_ORTHOLOGUE AFUA_3G03445)-RELATED"/>
    <property type="match status" value="1"/>
</dbReference>
<dbReference type="InterPro" id="IPR002347">
    <property type="entry name" value="SDR_fam"/>
</dbReference>
<comment type="caution">
    <text evidence="4">The sequence shown here is derived from an EMBL/GenBank/DDBJ whole genome shotgun (WGS) entry which is preliminary data.</text>
</comment>
<dbReference type="InterPro" id="IPR036291">
    <property type="entry name" value="NAD(P)-bd_dom_sf"/>
</dbReference>
<keyword evidence="2" id="KW-0560">Oxidoreductase</keyword>
<dbReference type="PANTHER" id="PTHR43669">
    <property type="entry name" value="5-KETO-D-GLUCONATE 5-REDUCTASE"/>
    <property type="match status" value="1"/>
</dbReference>
<feature type="region of interest" description="Disordered" evidence="3">
    <location>
        <begin position="1"/>
        <end position="20"/>
    </location>
</feature>
<dbReference type="GO" id="GO:0016491">
    <property type="term" value="F:oxidoreductase activity"/>
    <property type="evidence" value="ECO:0007669"/>
    <property type="project" value="UniProtKB-KW"/>
</dbReference>
<proteinExistence type="inferred from homology"/>
<name>A0A5M6IVI0_9PROT</name>
<dbReference type="Proteomes" id="UP000325255">
    <property type="component" value="Unassembled WGS sequence"/>
</dbReference>
<evidence type="ECO:0000256" key="1">
    <source>
        <dbReference type="ARBA" id="ARBA00006484"/>
    </source>
</evidence>
<dbReference type="AlphaFoldDB" id="A0A5M6IVI0"/>
<dbReference type="EMBL" id="VWPK01000013">
    <property type="protein sequence ID" value="KAA5612231.1"/>
    <property type="molecule type" value="Genomic_DNA"/>
</dbReference>
<dbReference type="Gene3D" id="3.40.50.720">
    <property type="entry name" value="NAD(P)-binding Rossmann-like Domain"/>
    <property type="match status" value="1"/>
</dbReference>